<dbReference type="SUPFAM" id="SSF53474">
    <property type="entry name" value="alpha/beta-Hydrolases"/>
    <property type="match status" value="1"/>
</dbReference>
<name>A0A9Q9P6Q5_9MICO</name>
<dbReference type="EMBL" id="CP106879">
    <property type="protein sequence ID" value="UYC79630.1"/>
    <property type="molecule type" value="Genomic_DNA"/>
</dbReference>
<dbReference type="KEGG" id="cpoi:OE229_10745"/>
<gene>
    <name evidence="1" type="ORF">OE229_10745</name>
</gene>
<sequence>MSRPRPWVIVPGIWNSGPDHWQSVWEREQQDEHDERDRRDHRQHAAVRIAPTSWSDPDPDDWRAAISTAVASCAEPPVLVAHSLGVLAVADWLATTAHAPALVAGAFLVAPPDPLGDSFPDEALGFVTPRQAPPAQRVPTRLVVSDDDPYCSADRALLFAEAMGAEVVRVGALGHVNVASGVGAWPAGRELLRVFEDGLRPRR</sequence>
<dbReference type="InterPro" id="IPR010662">
    <property type="entry name" value="RBBP9/YdeN"/>
</dbReference>
<accession>A0A9Q9P6Q5</accession>
<proteinExistence type="predicted"/>
<keyword evidence="1" id="KW-0378">Hydrolase</keyword>
<dbReference type="Proteomes" id="UP001062223">
    <property type="component" value="Chromosome"/>
</dbReference>
<dbReference type="InterPro" id="IPR029058">
    <property type="entry name" value="AB_hydrolase_fold"/>
</dbReference>
<dbReference type="AlphaFoldDB" id="A0A9Q9P6Q5"/>
<protein>
    <submittedName>
        <fullName evidence="1">Alpha/beta hydrolase</fullName>
    </submittedName>
</protein>
<dbReference type="Pfam" id="PF06821">
    <property type="entry name" value="Ser_hydrolase"/>
    <property type="match status" value="1"/>
</dbReference>
<organism evidence="1 2">
    <name type="scientific">Curtobacterium poinsettiae</name>
    <dbReference type="NCBI Taxonomy" id="159612"/>
    <lineage>
        <taxon>Bacteria</taxon>
        <taxon>Bacillati</taxon>
        <taxon>Actinomycetota</taxon>
        <taxon>Actinomycetes</taxon>
        <taxon>Micrococcales</taxon>
        <taxon>Microbacteriaceae</taxon>
        <taxon>Curtobacterium</taxon>
    </lineage>
</organism>
<dbReference type="GO" id="GO:0016787">
    <property type="term" value="F:hydrolase activity"/>
    <property type="evidence" value="ECO:0007669"/>
    <property type="project" value="UniProtKB-KW"/>
</dbReference>
<reference evidence="1" key="1">
    <citation type="submission" date="2022-09" db="EMBL/GenBank/DDBJ databases">
        <title>Taxonomy of Curtobacterium flaccumfaciens.</title>
        <authorList>
            <person name="Osdaghi E."/>
            <person name="Taghavi S.M."/>
            <person name="Hamidizade M."/>
            <person name="Abachi H."/>
            <person name="Fazliarab A."/>
            <person name="Baeyen S."/>
            <person name="Portier P."/>
            <person name="Van Vaerenbergh J."/>
            <person name="Jacques M.-A."/>
        </authorList>
    </citation>
    <scope>NUCLEOTIDE SEQUENCE</scope>
    <source>
        <strain evidence="1">AGQB46</strain>
    </source>
</reference>
<dbReference type="RefSeq" id="WP_262137997.1">
    <property type="nucleotide sequence ID" value="NZ_CP106879.1"/>
</dbReference>
<evidence type="ECO:0000313" key="1">
    <source>
        <dbReference type="EMBL" id="UYC79630.1"/>
    </source>
</evidence>
<dbReference type="Gene3D" id="3.40.50.1820">
    <property type="entry name" value="alpha/beta hydrolase"/>
    <property type="match status" value="1"/>
</dbReference>
<evidence type="ECO:0000313" key="2">
    <source>
        <dbReference type="Proteomes" id="UP001062223"/>
    </source>
</evidence>